<dbReference type="PANTHER" id="PTHR30330">
    <property type="entry name" value="AGSS FAMILY TRANSPORTER, SODIUM-ALANINE"/>
    <property type="match status" value="1"/>
</dbReference>
<feature type="transmembrane region" description="Helical" evidence="9">
    <location>
        <begin position="350"/>
        <end position="378"/>
    </location>
</feature>
<keyword evidence="7 9" id="KW-1133">Transmembrane helix</keyword>
<dbReference type="NCBIfam" id="TIGR00835">
    <property type="entry name" value="agcS"/>
    <property type="match status" value="1"/>
</dbReference>
<evidence type="ECO:0000256" key="3">
    <source>
        <dbReference type="ARBA" id="ARBA00022448"/>
    </source>
</evidence>
<name>A0A8J7W1E8_9FIRM</name>
<feature type="transmembrane region" description="Helical" evidence="9">
    <location>
        <begin position="422"/>
        <end position="440"/>
    </location>
</feature>
<feature type="transmembrane region" description="Helical" evidence="9">
    <location>
        <begin position="152"/>
        <end position="173"/>
    </location>
</feature>
<sequence>MDSLLNFFNAINGVFWGNFMIFILVGTGIFFTIRLKFPQVRRIKDAFMLAFGDLRSGGKANKKEGMSSFQSLATALAGQVGTGNIAGPATAIMAGGPGAVFWIWVSAFFGMGTIFSEATAAQKYKTHLSDGTVIGGPAYYIRAAFPNSFGKALAAAFSIFVIVGFGMAAAMIQGNTIADAMHNSFRIPPVATGIVVSVLLLAVVVGGMGRIAATVSTVVPIMAIIYILCSLIVIVVNINHVPEAFAMIFKAAFSPQAVGGGFTGIAVREAMRYGVARGLFSNEAGMGSTPHAHAVAKVKHPCDQGLVAMVTIIIDSFVILTISCVLILASGAASSGEQGIGVIQGAFESVFGTVGSILVALCIFFFCFSTVIAAYFYGEQNFKRIFGVKSVPIYMAMIVFFVIFGSLATVSLVWAICDTFNGLMVFTNLIGLYGVSGVIVKQWHEYESGGKDLDTTLNSIKGKRLAAKSAAE</sequence>
<keyword evidence="8 9" id="KW-0472">Membrane</keyword>
<keyword evidence="11" id="KW-1185">Reference proteome</keyword>
<dbReference type="PANTHER" id="PTHR30330:SF14">
    <property type="entry name" value="SODIUM_AMINO ACID (ALANINE) SYMPORTER"/>
    <property type="match status" value="1"/>
</dbReference>
<proteinExistence type="inferred from homology"/>
<dbReference type="Proteomes" id="UP000675664">
    <property type="component" value="Unassembled WGS sequence"/>
</dbReference>
<keyword evidence="4 9" id="KW-1003">Cell membrane</keyword>
<evidence type="ECO:0000256" key="8">
    <source>
        <dbReference type="ARBA" id="ARBA00023136"/>
    </source>
</evidence>
<dbReference type="Gene3D" id="1.20.1740.10">
    <property type="entry name" value="Amino acid/polyamine transporter I"/>
    <property type="match status" value="1"/>
</dbReference>
<feature type="transmembrane region" description="Helical" evidence="9">
    <location>
        <begin position="244"/>
        <end position="267"/>
    </location>
</feature>
<evidence type="ECO:0000313" key="11">
    <source>
        <dbReference type="Proteomes" id="UP000675664"/>
    </source>
</evidence>
<organism evidence="10 11">
    <name type="scientific">Sinanaerobacter chloroacetimidivorans</name>
    <dbReference type="NCBI Taxonomy" id="2818044"/>
    <lineage>
        <taxon>Bacteria</taxon>
        <taxon>Bacillati</taxon>
        <taxon>Bacillota</taxon>
        <taxon>Clostridia</taxon>
        <taxon>Peptostreptococcales</taxon>
        <taxon>Anaerovoracaceae</taxon>
        <taxon>Sinanaerobacter</taxon>
    </lineage>
</organism>
<dbReference type="FunFam" id="1.20.1740.10:FF:000004">
    <property type="entry name" value="Sodium:alanine symporter family protein"/>
    <property type="match status" value="1"/>
</dbReference>
<protein>
    <submittedName>
        <fullName evidence="10">Sodium:alanine symporter family protein</fullName>
    </submittedName>
</protein>
<evidence type="ECO:0000256" key="7">
    <source>
        <dbReference type="ARBA" id="ARBA00022989"/>
    </source>
</evidence>
<accession>A0A8J7W1E8</accession>
<comment type="caution">
    <text evidence="10">The sequence shown here is derived from an EMBL/GenBank/DDBJ whole genome shotgun (WGS) entry which is preliminary data.</text>
</comment>
<dbReference type="GO" id="GO:0005886">
    <property type="term" value="C:plasma membrane"/>
    <property type="evidence" value="ECO:0007669"/>
    <property type="project" value="UniProtKB-SubCell"/>
</dbReference>
<evidence type="ECO:0000256" key="4">
    <source>
        <dbReference type="ARBA" id="ARBA00022475"/>
    </source>
</evidence>
<dbReference type="EMBL" id="JAGSND010000004">
    <property type="protein sequence ID" value="MBR0597808.1"/>
    <property type="molecule type" value="Genomic_DNA"/>
</dbReference>
<feature type="transmembrane region" description="Helical" evidence="9">
    <location>
        <begin position="185"/>
        <end position="206"/>
    </location>
</feature>
<feature type="transmembrane region" description="Helical" evidence="9">
    <location>
        <begin position="15"/>
        <end position="35"/>
    </location>
</feature>
<reference evidence="10" key="2">
    <citation type="submission" date="2021-04" db="EMBL/GenBank/DDBJ databases">
        <authorList>
            <person name="Liu J."/>
        </authorList>
    </citation>
    <scope>NUCLEOTIDE SEQUENCE</scope>
    <source>
        <strain evidence="10">BAD-6</strain>
    </source>
</reference>
<dbReference type="Pfam" id="PF01235">
    <property type="entry name" value="Na_Ala_symp"/>
    <property type="match status" value="1"/>
</dbReference>
<dbReference type="InterPro" id="IPR001463">
    <property type="entry name" value="Na/Ala_symport"/>
</dbReference>
<evidence type="ECO:0000313" key="10">
    <source>
        <dbReference type="EMBL" id="MBR0597808.1"/>
    </source>
</evidence>
<feature type="transmembrane region" description="Helical" evidence="9">
    <location>
        <begin position="306"/>
        <end position="330"/>
    </location>
</feature>
<reference evidence="10" key="1">
    <citation type="submission" date="2021-04" db="EMBL/GenBank/DDBJ databases">
        <title>Sinoanaerobacter chloroacetimidivorans sp. nov., an obligate anaerobic bacterium isolated from anaerobic sludge.</title>
        <authorList>
            <person name="Bao Y."/>
        </authorList>
    </citation>
    <scope>NUCLEOTIDE SEQUENCE</scope>
    <source>
        <strain evidence="10">BAD-6</strain>
    </source>
</reference>
<keyword evidence="6 9" id="KW-0769">Symport</keyword>
<evidence type="ECO:0000256" key="1">
    <source>
        <dbReference type="ARBA" id="ARBA00004651"/>
    </source>
</evidence>
<evidence type="ECO:0000256" key="6">
    <source>
        <dbReference type="ARBA" id="ARBA00022847"/>
    </source>
</evidence>
<feature type="transmembrane region" description="Helical" evidence="9">
    <location>
        <begin position="218"/>
        <end position="238"/>
    </location>
</feature>
<gene>
    <name evidence="10" type="ORF">KCX82_07985</name>
</gene>
<dbReference type="GO" id="GO:0005283">
    <property type="term" value="F:amino acid:sodium symporter activity"/>
    <property type="evidence" value="ECO:0007669"/>
    <property type="project" value="InterPro"/>
</dbReference>
<evidence type="ECO:0000256" key="2">
    <source>
        <dbReference type="ARBA" id="ARBA00009261"/>
    </source>
</evidence>
<keyword evidence="5 9" id="KW-0812">Transmembrane</keyword>
<keyword evidence="3 9" id="KW-0813">Transport</keyword>
<evidence type="ECO:0000256" key="9">
    <source>
        <dbReference type="RuleBase" id="RU363064"/>
    </source>
</evidence>
<dbReference type="AlphaFoldDB" id="A0A8J7W1E8"/>
<feature type="transmembrane region" description="Helical" evidence="9">
    <location>
        <begin position="390"/>
        <end position="416"/>
    </location>
</feature>
<comment type="subcellular location">
    <subcellularLocation>
        <location evidence="1 9">Cell membrane</location>
        <topology evidence="1 9">Multi-pass membrane protein</topology>
    </subcellularLocation>
</comment>
<comment type="similarity">
    <text evidence="2 9">Belongs to the alanine or glycine:cation symporter (AGCS) (TC 2.A.25) family.</text>
</comment>
<dbReference type="PRINTS" id="PR00175">
    <property type="entry name" value="NAALASMPORT"/>
</dbReference>
<evidence type="ECO:0000256" key="5">
    <source>
        <dbReference type="ARBA" id="ARBA00022692"/>
    </source>
</evidence>